<sequence length="257" mass="29993">MPIFPRLTSATPSNELDCILEYAKLPQVEWRAGDKIFLRNIRNFRYNGTKDDYLPSWYDDEFTLDELTTVDVISSYWSGNTIAHLFLSFGFKDGRHLAISIETRRRINQIYSTWRGFFKHYTLTYVLADERDLIGVRTDVRKERVYLYSVKIPAETAQALFINYLGRIEKLSLQPEFYNTFNNNCTTNILHHAASVSPEIKFNWKVLVSGYADKYIYELGLLDSRLPFKKLKEISLIRRPSDAAIADDYSKSIRLPS</sequence>
<proteinExistence type="predicted"/>
<accession>A0A9C7QWE0</accession>
<dbReference type="InterPro" id="IPR025178">
    <property type="entry name" value="Lnb_N"/>
</dbReference>
<dbReference type="Pfam" id="PF13387">
    <property type="entry name" value="Lnb_N"/>
    <property type="match status" value="1"/>
</dbReference>
<evidence type="ECO:0000259" key="1">
    <source>
        <dbReference type="Pfam" id="PF13387"/>
    </source>
</evidence>
<name>A0A9C7QWE0_9GAMM</name>
<evidence type="ECO:0000313" key="2">
    <source>
        <dbReference type="EMBL" id="HCJ99718.1"/>
    </source>
</evidence>
<reference evidence="2 3" key="1">
    <citation type="journal article" date="2018" name="Nat. Biotechnol.">
        <title>A standardized bacterial taxonomy based on genome phylogeny substantially revises the tree of life.</title>
        <authorList>
            <person name="Parks D.H."/>
            <person name="Chuvochina M."/>
            <person name="Waite D.W."/>
            <person name="Rinke C."/>
            <person name="Skarshewski A."/>
            <person name="Chaumeil P.A."/>
            <person name="Hugenholtz P."/>
        </authorList>
    </citation>
    <scope>NUCLEOTIDE SEQUENCE [LARGE SCALE GENOMIC DNA]</scope>
    <source>
        <strain evidence="2">UBA11264</strain>
    </source>
</reference>
<comment type="caution">
    <text evidence="2">The sequence shown here is derived from an EMBL/GenBank/DDBJ whole genome shotgun (WGS) entry which is preliminary data.</text>
</comment>
<gene>
    <name evidence="2" type="ORF">DHV72_06765</name>
</gene>
<protein>
    <recommendedName>
        <fullName evidence="1">Lnb N-terminal periplasmic domain-containing protein</fullName>
    </recommendedName>
</protein>
<dbReference type="RefSeq" id="WP_278430732.1">
    <property type="nucleotide sequence ID" value="NZ_DPSM01000013.1"/>
</dbReference>
<feature type="domain" description="Lnb N-terminal periplasmic" evidence="1">
    <location>
        <begin position="54"/>
        <end position="203"/>
    </location>
</feature>
<dbReference type="Proteomes" id="UP000262210">
    <property type="component" value="Unassembled WGS sequence"/>
</dbReference>
<organism evidence="2 3">
    <name type="scientific">Serratia grimesii</name>
    <dbReference type="NCBI Taxonomy" id="82995"/>
    <lineage>
        <taxon>Bacteria</taxon>
        <taxon>Pseudomonadati</taxon>
        <taxon>Pseudomonadota</taxon>
        <taxon>Gammaproteobacteria</taxon>
        <taxon>Enterobacterales</taxon>
        <taxon>Yersiniaceae</taxon>
        <taxon>Serratia</taxon>
    </lineage>
</organism>
<evidence type="ECO:0000313" key="3">
    <source>
        <dbReference type="Proteomes" id="UP000262210"/>
    </source>
</evidence>
<dbReference type="EMBL" id="DPSM01000013">
    <property type="protein sequence ID" value="HCJ99718.1"/>
    <property type="molecule type" value="Genomic_DNA"/>
</dbReference>
<dbReference type="AlphaFoldDB" id="A0A9C7QWE0"/>